<dbReference type="InterPro" id="IPR000917">
    <property type="entry name" value="Sulfatase_N"/>
</dbReference>
<dbReference type="PANTHER" id="PTHR47371">
    <property type="entry name" value="LIPOTEICHOIC ACID SYNTHASE"/>
    <property type="match status" value="1"/>
</dbReference>
<dbReference type="GO" id="GO:0016740">
    <property type="term" value="F:transferase activity"/>
    <property type="evidence" value="ECO:0007669"/>
    <property type="project" value="UniProtKB-KW"/>
</dbReference>
<proteinExistence type="predicted"/>
<dbReference type="Gene3D" id="3.40.720.10">
    <property type="entry name" value="Alkaline Phosphatase, subunit A"/>
    <property type="match status" value="1"/>
</dbReference>
<evidence type="ECO:0000259" key="8">
    <source>
        <dbReference type="Pfam" id="PF00884"/>
    </source>
</evidence>
<dbReference type="Proteomes" id="UP000198817">
    <property type="component" value="Unassembled WGS sequence"/>
</dbReference>
<dbReference type="STRING" id="155865.SAMN05216515_12322"/>
<evidence type="ECO:0000256" key="6">
    <source>
        <dbReference type="ARBA" id="ARBA00023136"/>
    </source>
</evidence>
<dbReference type="GO" id="GO:0005886">
    <property type="term" value="C:plasma membrane"/>
    <property type="evidence" value="ECO:0007669"/>
    <property type="project" value="UniProtKB-SubCell"/>
</dbReference>
<comment type="pathway">
    <text evidence="2">Cell wall biogenesis; lipoteichoic acid biosynthesis.</text>
</comment>
<organism evidence="9 10">
    <name type="scientific">Eubacterium pyruvativorans</name>
    <dbReference type="NCBI Taxonomy" id="155865"/>
    <lineage>
        <taxon>Bacteria</taxon>
        <taxon>Bacillati</taxon>
        <taxon>Bacillota</taxon>
        <taxon>Clostridia</taxon>
        <taxon>Eubacteriales</taxon>
        <taxon>Eubacteriaceae</taxon>
        <taxon>Eubacterium</taxon>
    </lineage>
</organism>
<dbReference type="SUPFAM" id="SSF53649">
    <property type="entry name" value="Alkaline phosphatase-like"/>
    <property type="match status" value="1"/>
</dbReference>
<evidence type="ECO:0000256" key="5">
    <source>
        <dbReference type="ARBA" id="ARBA00022989"/>
    </source>
</evidence>
<reference evidence="9 10" key="1">
    <citation type="submission" date="2016-10" db="EMBL/GenBank/DDBJ databases">
        <authorList>
            <person name="de Groot N.N."/>
        </authorList>
    </citation>
    <scope>NUCLEOTIDE SEQUENCE [LARGE SCALE GENOMIC DNA]</scope>
    <source>
        <strain evidence="9 10">KHGC13</strain>
    </source>
</reference>
<keyword evidence="3" id="KW-1003">Cell membrane</keyword>
<accession>A0A1I7HTJ9</accession>
<name>A0A1I7HTJ9_9FIRM</name>
<evidence type="ECO:0000256" key="3">
    <source>
        <dbReference type="ARBA" id="ARBA00022475"/>
    </source>
</evidence>
<evidence type="ECO:0000256" key="2">
    <source>
        <dbReference type="ARBA" id="ARBA00004936"/>
    </source>
</evidence>
<evidence type="ECO:0000256" key="7">
    <source>
        <dbReference type="SAM" id="Phobius"/>
    </source>
</evidence>
<keyword evidence="9" id="KW-0808">Transferase</keyword>
<evidence type="ECO:0000256" key="4">
    <source>
        <dbReference type="ARBA" id="ARBA00022692"/>
    </source>
</evidence>
<dbReference type="Pfam" id="PF00884">
    <property type="entry name" value="Sulfatase"/>
    <property type="match status" value="1"/>
</dbReference>
<dbReference type="AlphaFoldDB" id="A0A1I7HTJ9"/>
<dbReference type="RefSeq" id="WP_090471779.1">
    <property type="nucleotide sequence ID" value="NZ_FOWF01000023.1"/>
</dbReference>
<dbReference type="PANTHER" id="PTHR47371:SF3">
    <property type="entry name" value="PHOSPHOGLYCEROL TRANSFERASE I"/>
    <property type="match status" value="1"/>
</dbReference>
<feature type="transmembrane region" description="Helical" evidence="7">
    <location>
        <begin position="162"/>
        <end position="185"/>
    </location>
</feature>
<dbReference type="InterPro" id="IPR017850">
    <property type="entry name" value="Alkaline_phosphatase_core_sf"/>
</dbReference>
<sequence length="669" mass="75888">MGTKFRNFRNRKFVKNPFIWCLILALIFNLLIETMARNQQPLYGGFYYMVTKPLVFIANTLILYSMLVVSALFRRGTFVVSLVGTFWMIIGIANGVILTQRMTPFTVKDLSAATDGATILTNYFSKLQLIGMGALIVGLLVTFVVLFIKGPKRKEKIPYKKTLAGVLAVILITFGSIFGLIRIGMLNTFFGNLQYAYRDYGVPYCFINTWMNTGIHRPANYSEAAVKRIFSKDQYTGKNETMVLKKNDSAVKEKKPNILFLQLESFVDPERFTNIKLSADPIPYYRSLMKNYSSGSLTVPACGAGTANTEFEVMTGLSVKFFGPGEYPFKSVLKDETAESVARDLKSIGYGTHAVHDHRAMFYNRNEVFNNLGYDTFTSVEYMSGVQKTPKGWAKDKILTPQILETLKSTKDRPDYIYTISVQGHGKYPSEPLLSNPQIRVTGAKDEETKNEYEYYVNQVHEMDQFVKQLTTELKKLDEPTVLVMYGDHIPALDIKEDTYRAKDLYQTQYVIWSNFPMKAVHKDMAAYQLSADVLGRVGIHVGTTTIYHQTKNHHGKNYLPNLKMLGYDMLYGKDYIYGGKNPFHKAGMKMGVKKIKVLSVEEVAGQYYIKGQNFTECSKISLDGKVLKTTYLTPSLLKLRGKVDPEDVKRMKVSQTDKTNETILTTTE</sequence>
<feature type="transmembrane region" description="Helical" evidence="7">
    <location>
        <begin position="46"/>
        <end position="69"/>
    </location>
</feature>
<feature type="transmembrane region" description="Helical" evidence="7">
    <location>
        <begin position="129"/>
        <end position="150"/>
    </location>
</feature>
<evidence type="ECO:0000256" key="1">
    <source>
        <dbReference type="ARBA" id="ARBA00004651"/>
    </source>
</evidence>
<keyword evidence="5 7" id="KW-1133">Transmembrane helix</keyword>
<protein>
    <submittedName>
        <fullName evidence="9">Phosphoglycerol transferase MdoB</fullName>
    </submittedName>
</protein>
<keyword evidence="6 7" id="KW-0472">Membrane</keyword>
<evidence type="ECO:0000313" key="9">
    <source>
        <dbReference type="EMBL" id="SFU63806.1"/>
    </source>
</evidence>
<gene>
    <name evidence="9" type="ORF">SAMN05216508_12323</name>
</gene>
<evidence type="ECO:0000313" key="10">
    <source>
        <dbReference type="Proteomes" id="UP000198817"/>
    </source>
</evidence>
<keyword evidence="4 7" id="KW-0812">Transmembrane</keyword>
<dbReference type="EMBL" id="FPBT01000023">
    <property type="protein sequence ID" value="SFU63806.1"/>
    <property type="molecule type" value="Genomic_DNA"/>
</dbReference>
<dbReference type="InterPro" id="IPR050448">
    <property type="entry name" value="OpgB/LTA_synthase_biosynth"/>
</dbReference>
<comment type="subcellular location">
    <subcellularLocation>
        <location evidence="1">Cell membrane</location>
        <topology evidence="1">Multi-pass membrane protein</topology>
    </subcellularLocation>
</comment>
<dbReference type="CDD" id="cd16015">
    <property type="entry name" value="LTA_synthase"/>
    <property type="match status" value="1"/>
</dbReference>
<keyword evidence="10" id="KW-1185">Reference proteome</keyword>
<feature type="domain" description="Sulfatase N-terminal" evidence="8">
    <location>
        <begin position="256"/>
        <end position="526"/>
    </location>
</feature>
<feature type="transmembrane region" description="Helical" evidence="7">
    <location>
        <begin position="76"/>
        <end position="98"/>
    </location>
</feature>
<dbReference type="OrthoDB" id="243547at2"/>